<sequence length="214" mass="25702">MIFLEKHILTLMIMKNTFLFFILFILFYSSIKAQDKLLRYRTDSTGFFRDGKLVNTPPNMEIDILFKPKIKNCSAKELTVIYTTPKGEIQTREHYKLRDCKVEKLLPFFEKQGATSVSSYYEVTYDEKRTFYIYLAKKELHAIIIRRNFFRDGYVNSYVLYFDEYDKMGTTYSSDLYYLSSIVHNMKKLKQEKEERLITDEEYKNKKKELLDSL</sequence>
<evidence type="ECO:0000313" key="1">
    <source>
        <dbReference type="EMBL" id="BDS10550.1"/>
    </source>
</evidence>
<dbReference type="Proteomes" id="UP001060919">
    <property type="component" value="Chromosome"/>
</dbReference>
<reference evidence="1" key="1">
    <citation type="submission" date="2022-09" db="EMBL/GenBank/DDBJ databases">
        <title>Aureispira anguillicida sp. nov., isolated from Leptocephalus of Japanese eel Anguilla japonica.</title>
        <authorList>
            <person name="Yuasa K."/>
            <person name="Mekata T."/>
            <person name="Ikunari K."/>
        </authorList>
    </citation>
    <scope>NUCLEOTIDE SEQUENCE</scope>
    <source>
        <strain evidence="1">EL160426</strain>
    </source>
</reference>
<dbReference type="EMBL" id="AP026867">
    <property type="protein sequence ID" value="BDS10550.1"/>
    <property type="molecule type" value="Genomic_DNA"/>
</dbReference>
<name>A0A915YCH3_9BACT</name>
<keyword evidence="2" id="KW-1185">Reference proteome</keyword>
<organism evidence="1 2">
    <name type="scientific">Aureispira anguillae</name>
    <dbReference type="NCBI Taxonomy" id="2864201"/>
    <lineage>
        <taxon>Bacteria</taxon>
        <taxon>Pseudomonadati</taxon>
        <taxon>Bacteroidota</taxon>
        <taxon>Saprospiria</taxon>
        <taxon>Saprospirales</taxon>
        <taxon>Saprospiraceae</taxon>
        <taxon>Aureispira</taxon>
    </lineage>
</organism>
<evidence type="ECO:0000313" key="2">
    <source>
        <dbReference type="Proteomes" id="UP001060919"/>
    </source>
</evidence>
<dbReference type="AlphaFoldDB" id="A0A915YCH3"/>
<gene>
    <name evidence="1" type="ORF">AsAng_0012580</name>
</gene>
<accession>A0A915YCH3</accession>
<dbReference type="KEGG" id="aup:AsAng_0012580"/>
<protein>
    <submittedName>
        <fullName evidence="1">Uncharacterized protein</fullName>
    </submittedName>
</protein>
<proteinExistence type="predicted"/>